<dbReference type="GO" id="GO:0005737">
    <property type="term" value="C:cytoplasm"/>
    <property type="evidence" value="ECO:0007669"/>
    <property type="project" value="TreeGrafter"/>
</dbReference>
<organism evidence="2 3">
    <name type="scientific">Lactuca virosa</name>
    <dbReference type="NCBI Taxonomy" id="75947"/>
    <lineage>
        <taxon>Eukaryota</taxon>
        <taxon>Viridiplantae</taxon>
        <taxon>Streptophyta</taxon>
        <taxon>Embryophyta</taxon>
        <taxon>Tracheophyta</taxon>
        <taxon>Spermatophyta</taxon>
        <taxon>Magnoliopsida</taxon>
        <taxon>eudicotyledons</taxon>
        <taxon>Gunneridae</taxon>
        <taxon>Pentapetalae</taxon>
        <taxon>asterids</taxon>
        <taxon>campanulids</taxon>
        <taxon>Asterales</taxon>
        <taxon>Asteraceae</taxon>
        <taxon>Cichorioideae</taxon>
        <taxon>Cichorieae</taxon>
        <taxon>Lactucinae</taxon>
        <taxon>Lactuca</taxon>
    </lineage>
</organism>
<dbReference type="Gene3D" id="3.40.50.1240">
    <property type="entry name" value="Phosphoglycerate mutase-like"/>
    <property type="match status" value="1"/>
</dbReference>
<dbReference type="Proteomes" id="UP001157418">
    <property type="component" value="Unassembled WGS sequence"/>
</dbReference>
<feature type="region of interest" description="Disordered" evidence="1">
    <location>
        <begin position="39"/>
        <end position="64"/>
    </location>
</feature>
<keyword evidence="3" id="KW-1185">Reference proteome</keyword>
<dbReference type="PANTHER" id="PTHR48100">
    <property type="entry name" value="BROAD-SPECIFICITY PHOSPHATASE YOR283W-RELATED"/>
    <property type="match status" value="1"/>
</dbReference>
<comment type="caution">
    <text evidence="2">The sequence shown here is derived from an EMBL/GenBank/DDBJ whole genome shotgun (WGS) entry which is preliminary data.</text>
</comment>
<dbReference type="SUPFAM" id="SSF53254">
    <property type="entry name" value="Phosphoglycerate mutase-like"/>
    <property type="match status" value="1"/>
</dbReference>
<evidence type="ECO:0008006" key="4">
    <source>
        <dbReference type="Google" id="ProtNLM"/>
    </source>
</evidence>
<gene>
    <name evidence="2" type="ORF">LVIROSA_LOCUS5121</name>
</gene>
<dbReference type="GO" id="GO:0016791">
    <property type="term" value="F:phosphatase activity"/>
    <property type="evidence" value="ECO:0007669"/>
    <property type="project" value="TreeGrafter"/>
</dbReference>
<dbReference type="InterPro" id="IPR029033">
    <property type="entry name" value="His_PPase_superfam"/>
</dbReference>
<dbReference type="EMBL" id="CAKMRJ010000052">
    <property type="protein sequence ID" value="CAH1417440.1"/>
    <property type="molecule type" value="Genomic_DNA"/>
</dbReference>
<protein>
    <recommendedName>
        <fullName evidence="4">Phosphoglycerate mutase-like protein</fullName>
    </recommendedName>
</protein>
<evidence type="ECO:0000313" key="2">
    <source>
        <dbReference type="EMBL" id="CAH1417440.1"/>
    </source>
</evidence>
<evidence type="ECO:0000256" key="1">
    <source>
        <dbReference type="SAM" id="MobiDB-lite"/>
    </source>
</evidence>
<feature type="compositionally biased region" description="Polar residues" evidence="1">
    <location>
        <begin position="53"/>
        <end position="64"/>
    </location>
</feature>
<dbReference type="AlphaFoldDB" id="A0AAU9LU36"/>
<name>A0AAU9LU36_9ASTR</name>
<feature type="compositionally biased region" description="Gly residues" evidence="1">
    <location>
        <begin position="39"/>
        <end position="48"/>
    </location>
</feature>
<evidence type="ECO:0000313" key="3">
    <source>
        <dbReference type="Proteomes" id="UP001157418"/>
    </source>
</evidence>
<reference evidence="2 3" key="1">
    <citation type="submission" date="2022-01" db="EMBL/GenBank/DDBJ databases">
        <authorList>
            <person name="Xiong W."/>
            <person name="Schranz E."/>
        </authorList>
    </citation>
    <scope>NUCLEOTIDE SEQUENCE [LARGE SCALE GENOMIC DNA]</scope>
</reference>
<accession>A0AAU9LU36</accession>
<proteinExistence type="predicted"/>
<dbReference type="PANTHER" id="PTHR48100:SF67">
    <property type="entry name" value="PHOSPHOGLYCERATE MUTASE-LIKE PROTEIN 1 ISOFORM X1"/>
    <property type="match status" value="1"/>
</dbReference>
<dbReference type="InterPro" id="IPR050275">
    <property type="entry name" value="PGM_Phosphatase"/>
</dbReference>
<sequence>MWQERRTTVHIYLNNCLMHSLPLLVGNRTMQTAVGAFGGEGSGSGSGDGNPLMAQNTGKSNRPAISSLNSPPFIAVELCREHLGVHPCDRRRSISEYKPMFPAIDFSLIENEGDVLWTPDTREKNEDVAARGVKFMKWLLTREEKEIAVVTHSGFLFHTLAAYGDDCHPTLKKEMSKQLEARIYFHPYVYYSIQLSFLPSHMLGSNASKTDFPGKIPSGTDVPSDAV</sequence>